<sequence length="232" mass="26061">MLRFAFAGFRVVDEPVLHAVDMHKLLEENTVASINDAWRCVVVALKRLWLNGRPYLKSMVHESSRLLLAREWLECTLFSWAAQWLLAPAACTDNVKAVHDKPFINNESYSSLVACTSSATQFHDLVPSRPAVCNLQPQANRVRLPAGSYAGIVPDDATGRRVFSGISRFPHPSTPTLLHTHLASSSSALKIWLSRAAQIYSHIYSNYLFYEGDQVTLQDSAEKLQYAANRFR</sequence>
<accession>A0ABQ9G2Y3</accession>
<evidence type="ECO:0000313" key="2">
    <source>
        <dbReference type="Proteomes" id="UP001159363"/>
    </source>
</evidence>
<keyword evidence="2" id="KW-1185">Reference proteome</keyword>
<protein>
    <submittedName>
        <fullName evidence="1">Uncharacterized protein</fullName>
    </submittedName>
</protein>
<name>A0ABQ9G2Y3_9NEOP</name>
<dbReference type="Proteomes" id="UP001159363">
    <property type="component" value="Chromosome 15"/>
</dbReference>
<comment type="caution">
    <text evidence="1">The sequence shown here is derived from an EMBL/GenBank/DDBJ whole genome shotgun (WGS) entry which is preliminary data.</text>
</comment>
<evidence type="ECO:0000313" key="1">
    <source>
        <dbReference type="EMBL" id="KAJ8866835.1"/>
    </source>
</evidence>
<reference evidence="1 2" key="1">
    <citation type="submission" date="2023-02" db="EMBL/GenBank/DDBJ databases">
        <title>LHISI_Scaffold_Assembly.</title>
        <authorList>
            <person name="Stuart O.P."/>
            <person name="Cleave R."/>
            <person name="Magrath M.J.L."/>
            <person name="Mikheyev A.S."/>
        </authorList>
    </citation>
    <scope>NUCLEOTIDE SEQUENCE [LARGE SCALE GENOMIC DNA]</scope>
    <source>
        <strain evidence="1">Daus_M_001</strain>
        <tissue evidence="1">Leg muscle</tissue>
    </source>
</reference>
<organism evidence="1 2">
    <name type="scientific">Dryococelus australis</name>
    <dbReference type="NCBI Taxonomy" id="614101"/>
    <lineage>
        <taxon>Eukaryota</taxon>
        <taxon>Metazoa</taxon>
        <taxon>Ecdysozoa</taxon>
        <taxon>Arthropoda</taxon>
        <taxon>Hexapoda</taxon>
        <taxon>Insecta</taxon>
        <taxon>Pterygota</taxon>
        <taxon>Neoptera</taxon>
        <taxon>Polyneoptera</taxon>
        <taxon>Phasmatodea</taxon>
        <taxon>Verophasmatodea</taxon>
        <taxon>Anareolatae</taxon>
        <taxon>Phasmatidae</taxon>
        <taxon>Eurycanthinae</taxon>
        <taxon>Dryococelus</taxon>
    </lineage>
</organism>
<dbReference type="EMBL" id="JARBHB010000016">
    <property type="protein sequence ID" value="KAJ8866835.1"/>
    <property type="molecule type" value="Genomic_DNA"/>
</dbReference>
<gene>
    <name evidence="1" type="ORF">PR048_032696</name>
</gene>
<proteinExistence type="predicted"/>